<dbReference type="InterPro" id="IPR029063">
    <property type="entry name" value="SAM-dependent_MTases_sf"/>
</dbReference>
<dbReference type="SUPFAM" id="SSF53335">
    <property type="entry name" value="S-adenosyl-L-methionine-dependent methyltransferases"/>
    <property type="match status" value="1"/>
</dbReference>
<gene>
    <name evidence="2" type="ORF">CUN49_02315</name>
</gene>
<evidence type="ECO:0000259" key="1">
    <source>
        <dbReference type="Pfam" id="PF08241"/>
    </source>
</evidence>
<dbReference type="Gene3D" id="3.40.50.150">
    <property type="entry name" value="Vaccinia Virus protein VP39"/>
    <property type="match status" value="1"/>
</dbReference>
<sequence>MTQPTVPQPAICDYEGSTYRTDFWEGKGREYEDAVERTILRRFLPRHGKRYVDFGAGFGRLIDLAAGFEEIVVMDYSRTMLQEAQARLGRAERFIYVAADLYKLPFAANSFDAALLCRVIHHLADAPAALRQIRHSLAGGSTFVLEFANKLNLKAILRYALRRQAWSPYSREPVEFVRLNFDFHPAYIREALIAAGFRPHRRVASSWLRLALFKKVLPLRAMVALDRLLQPLGAWLPYAPQIFVENRVSGAPTPLVERDQLFRCPITGAPLRREGDLLVSTEGNPRWAIRDGIYDLKEPLT</sequence>
<reference evidence="2 3" key="1">
    <citation type="submission" date="2017-11" db="EMBL/GenBank/DDBJ databases">
        <title>Evolution of Phototrophy in the Chloroflexi Phylum Driven by Horizontal Gene Transfer.</title>
        <authorList>
            <person name="Ward L.M."/>
            <person name="Hemp J."/>
            <person name="Shih P.M."/>
            <person name="Mcglynn S.E."/>
            <person name="Fischer W."/>
        </authorList>
    </citation>
    <scope>NUCLEOTIDE SEQUENCE [LARGE SCALE GENOMIC DNA]</scope>
    <source>
        <strain evidence="2">JP3_13</strain>
    </source>
</reference>
<dbReference type="PANTHER" id="PTHR43591">
    <property type="entry name" value="METHYLTRANSFERASE"/>
    <property type="match status" value="1"/>
</dbReference>
<dbReference type="Proteomes" id="UP000229681">
    <property type="component" value="Unassembled WGS sequence"/>
</dbReference>
<proteinExistence type="predicted"/>
<comment type="caution">
    <text evidence="2">The sequence shown here is derived from an EMBL/GenBank/DDBJ whole genome shotgun (WGS) entry which is preliminary data.</text>
</comment>
<dbReference type="EMBL" id="PGTM01000017">
    <property type="protein sequence ID" value="PJF37043.1"/>
    <property type="molecule type" value="Genomic_DNA"/>
</dbReference>
<name>A0A2M8PHM2_9CHLR</name>
<dbReference type="CDD" id="cd02440">
    <property type="entry name" value="AdoMet_MTases"/>
    <property type="match status" value="1"/>
</dbReference>
<accession>A0A2M8PHM2</accession>
<evidence type="ECO:0000313" key="2">
    <source>
        <dbReference type="EMBL" id="PJF37043.1"/>
    </source>
</evidence>
<dbReference type="Pfam" id="PF08241">
    <property type="entry name" value="Methyltransf_11"/>
    <property type="match status" value="1"/>
</dbReference>
<dbReference type="InterPro" id="IPR013216">
    <property type="entry name" value="Methyltransf_11"/>
</dbReference>
<organism evidence="2 3">
    <name type="scientific">Candidatus Thermofonsia Clade 1 bacterium</name>
    <dbReference type="NCBI Taxonomy" id="2364210"/>
    <lineage>
        <taxon>Bacteria</taxon>
        <taxon>Bacillati</taxon>
        <taxon>Chloroflexota</taxon>
        <taxon>Candidatus Thermofontia</taxon>
        <taxon>Candidatus Thermofonsia Clade 1</taxon>
    </lineage>
</organism>
<evidence type="ECO:0000313" key="3">
    <source>
        <dbReference type="Proteomes" id="UP000229681"/>
    </source>
</evidence>
<dbReference type="AlphaFoldDB" id="A0A2M8PHM2"/>
<protein>
    <recommendedName>
        <fullName evidence="1">Methyltransferase type 11 domain-containing protein</fullName>
    </recommendedName>
</protein>
<dbReference type="GO" id="GO:0008757">
    <property type="term" value="F:S-adenosylmethionine-dependent methyltransferase activity"/>
    <property type="evidence" value="ECO:0007669"/>
    <property type="project" value="InterPro"/>
</dbReference>
<feature type="domain" description="Methyltransferase type 11" evidence="1">
    <location>
        <begin position="52"/>
        <end position="144"/>
    </location>
</feature>